<dbReference type="SUPFAM" id="SSF55469">
    <property type="entry name" value="FMN-dependent nitroreductase-like"/>
    <property type="match status" value="1"/>
</dbReference>
<dbReference type="PANTHER" id="PTHR43673:SF12">
    <property type="entry name" value="PROTEIN DRGA"/>
    <property type="match status" value="1"/>
</dbReference>
<feature type="domain" description="Nitroreductase" evidence="3">
    <location>
        <begin position="10"/>
        <end position="177"/>
    </location>
</feature>
<evidence type="ECO:0000256" key="1">
    <source>
        <dbReference type="ARBA" id="ARBA00007118"/>
    </source>
</evidence>
<dbReference type="PANTHER" id="PTHR43673">
    <property type="entry name" value="NAD(P)H NITROREDUCTASE YDGI-RELATED"/>
    <property type="match status" value="1"/>
</dbReference>
<dbReference type="OrthoDB" id="9784375at2"/>
<dbReference type="GO" id="GO:0016491">
    <property type="term" value="F:oxidoreductase activity"/>
    <property type="evidence" value="ECO:0007669"/>
    <property type="project" value="UniProtKB-KW"/>
</dbReference>
<organism evidence="4 5">
    <name type="scientific">Oleiphilus messinensis</name>
    <dbReference type="NCBI Taxonomy" id="141451"/>
    <lineage>
        <taxon>Bacteria</taxon>
        <taxon>Pseudomonadati</taxon>
        <taxon>Pseudomonadota</taxon>
        <taxon>Gammaproteobacteria</taxon>
        <taxon>Oceanospirillales</taxon>
        <taxon>Oleiphilaceae</taxon>
        <taxon>Oleiphilus</taxon>
    </lineage>
</organism>
<dbReference type="KEGG" id="ome:OLMES_5193"/>
<evidence type="ECO:0000256" key="2">
    <source>
        <dbReference type="ARBA" id="ARBA00023002"/>
    </source>
</evidence>
<dbReference type="InterPro" id="IPR000415">
    <property type="entry name" value="Nitroreductase-like"/>
</dbReference>
<proteinExistence type="inferred from homology"/>
<dbReference type="CDD" id="cd02137">
    <property type="entry name" value="MhqN-like"/>
    <property type="match status" value="1"/>
</dbReference>
<dbReference type="RefSeq" id="WP_087463880.1">
    <property type="nucleotide sequence ID" value="NZ_CP021425.1"/>
</dbReference>
<keyword evidence="5" id="KW-1185">Reference proteome</keyword>
<name>A0A1Y0IF65_9GAMM</name>
<dbReference type="Gene3D" id="3.40.109.10">
    <property type="entry name" value="NADH Oxidase"/>
    <property type="match status" value="1"/>
</dbReference>
<sequence>MDLFDAIQLRRSVKEFQTEAVMSDTEFRKLMDAVLLTPTSYNIQHWRFIRVTDRETRLKIKDAAWGQRPVADASEVVLICADMAAWNDRPERYWANANKEAQDMLLTMMYNFYNGKPQLQRDEAIRSTGMAAQTLMLAAKAMGYDTNPMIGFDVETMAEIINLPEHHVIGLMVAIGKAAAPANPRGGQLALEEVVFENRFH</sequence>
<evidence type="ECO:0000313" key="5">
    <source>
        <dbReference type="Proteomes" id="UP000196027"/>
    </source>
</evidence>
<protein>
    <submittedName>
        <fullName evidence="4">Nitroreductase</fullName>
    </submittedName>
</protein>
<evidence type="ECO:0000313" key="4">
    <source>
        <dbReference type="EMBL" id="ARU59177.1"/>
    </source>
</evidence>
<keyword evidence="2" id="KW-0560">Oxidoreductase</keyword>
<accession>A0A1Y0IF65</accession>
<dbReference type="InterPro" id="IPR029479">
    <property type="entry name" value="Nitroreductase"/>
</dbReference>
<evidence type="ECO:0000259" key="3">
    <source>
        <dbReference type="Pfam" id="PF00881"/>
    </source>
</evidence>
<dbReference type="Proteomes" id="UP000196027">
    <property type="component" value="Chromosome"/>
</dbReference>
<gene>
    <name evidence="4" type="ORF">OLMES_5193</name>
</gene>
<dbReference type="Pfam" id="PF00881">
    <property type="entry name" value="Nitroreductase"/>
    <property type="match status" value="1"/>
</dbReference>
<reference evidence="4 5" key="1">
    <citation type="submission" date="2017-05" db="EMBL/GenBank/DDBJ databases">
        <title>Genomic insights into alkan degradation activity of Oleiphilus messinensis.</title>
        <authorList>
            <person name="Kozyavkin S.A."/>
            <person name="Slesarev A.I."/>
            <person name="Golyshin P.N."/>
            <person name="Korzhenkov A."/>
            <person name="Golyshina O.N."/>
            <person name="Toshchakov S.V."/>
        </authorList>
    </citation>
    <scope>NUCLEOTIDE SEQUENCE [LARGE SCALE GENOMIC DNA]</scope>
    <source>
        <strain evidence="4 5">ME102</strain>
    </source>
</reference>
<dbReference type="AlphaFoldDB" id="A0A1Y0IF65"/>
<comment type="similarity">
    <text evidence="1">Belongs to the nitroreductase family.</text>
</comment>
<dbReference type="EMBL" id="CP021425">
    <property type="protein sequence ID" value="ARU59177.1"/>
    <property type="molecule type" value="Genomic_DNA"/>
</dbReference>